<reference evidence="1" key="1">
    <citation type="submission" date="2024-03" db="EMBL/GenBank/DDBJ databases">
        <title>Diverse circular DNA viruses in blood, oral, and fecal samples of captive lemurs.</title>
        <authorList>
            <person name="Paietta E.N."/>
            <person name="Kraberger S."/>
            <person name="Lund M.C."/>
            <person name="Custer J.M."/>
            <person name="Vargas K.M."/>
            <person name="Ehmke E.E."/>
            <person name="Yoder A.D."/>
            <person name="Varsani A."/>
        </authorList>
    </citation>
    <scope>NUCLEOTIDE SEQUENCE</scope>
    <source>
        <strain evidence="1">Duke_30FF_63</strain>
    </source>
</reference>
<name>A0AAU8BBR4_9CAUD</name>
<protein>
    <submittedName>
        <fullName evidence="1">Uncharacterized protein</fullName>
    </submittedName>
</protein>
<proteinExistence type="predicted"/>
<dbReference type="EMBL" id="PP511876">
    <property type="protein sequence ID" value="XCD08382.1"/>
    <property type="molecule type" value="Genomic_DNA"/>
</dbReference>
<accession>A0AAU8BBR4</accession>
<evidence type="ECO:0000313" key="1">
    <source>
        <dbReference type="EMBL" id="XCD08382.1"/>
    </source>
</evidence>
<organism evidence="1">
    <name type="scientific">Dulem virus 42</name>
    <dbReference type="NCBI Taxonomy" id="3145760"/>
    <lineage>
        <taxon>Viruses</taxon>
        <taxon>Duplodnaviria</taxon>
        <taxon>Heunggongvirae</taxon>
        <taxon>Uroviricota</taxon>
        <taxon>Caudoviricetes</taxon>
    </lineage>
</organism>
<sequence>MHISTSKPITIITDAVNKINTTINSSCCC</sequence>